<dbReference type="InParanoid" id="A0A369JHF1"/>
<dbReference type="Proteomes" id="UP000076154">
    <property type="component" value="Unassembled WGS sequence"/>
</dbReference>
<evidence type="ECO:0000313" key="1">
    <source>
        <dbReference type="EMBL" id="RDB18256.1"/>
    </source>
</evidence>
<organism evidence="1 2">
    <name type="scientific">Hypsizygus marmoreus</name>
    <name type="common">White beech mushroom</name>
    <name type="synonym">Agaricus marmoreus</name>
    <dbReference type="NCBI Taxonomy" id="39966"/>
    <lineage>
        <taxon>Eukaryota</taxon>
        <taxon>Fungi</taxon>
        <taxon>Dikarya</taxon>
        <taxon>Basidiomycota</taxon>
        <taxon>Agaricomycotina</taxon>
        <taxon>Agaricomycetes</taxon>
        <taxon>Agaricomycetidae</taxon>
        <taxon>Agaricales</taxon>
        <taxon>Tricholomatineae</taxon>
        <taxon>Lyophyllaceae</taxon>
        <taxon>Hypsizygus</taxon>
    </lineage>
</organism>
<dbReference type="EMBL" id="LUEZ02000106">
    <property type="protein sequence ID" value="RDB18256.1"/>
    <property type="molecule type" value="Genomic_DNA"/>
</dbReference>
<reference evidence="1" key="1">
    <citation type="submission" date="2018-04" db="EMBL/GenBank/DDBJ databases">
        <title>Whole genome sequencing of Hypsizygus marmoreus.</title>
        <authorList>
            <person name="Choi I.-G."/>
            <person name="Min B."/>
            <person name="Kim J.-G."/>
            <person name="Kim S."/>
            <person name="Oh Y.-L."/>
            <person name="Kong W.-S."/>
            <person name="Park H."/>
            <person name="Jeong J."/>
            <person name="Song E.-S."/>
        </authorList>
    </citation>
    <scope>NUCLEOTIDE SEQUENCE [LARGE SCALE GENOMIC DNA]</scope>
    <source>
        <strain evidence="1">51987-8</strain>
    </source>
</reference>
<comment type="caution">
    <text evidence="1">The sequence shown here is derived from an EMBL/GenBank/DDBJ whole genome shotgun (WGS) entry which is preliminary data.</text>
</comment>
<keyword evidence="2" id="KW-1185">Reference proteome</keyword>
<proteinExistence type="predicted"/>
<dbReference type="AlphaFoldDB" id="A0A369JHF1"/>
<gene>
    <name evidence="1" type="ORF">Hypma_000470</name>
</gene>
<name>A0A369JHF1_HYPMA</name>
<sequence>MPARLLCSCFTSQTLPIFQSAHLILNLDDVAMPPGSRTFPNSDMPPGPFSLDTVPLIPHVPLACSSLPLSTSFHPLVPSTGSPEFNPLLQ</sequence>
<protein>
    <submittedName>
        <fullName evidence="1">Uncharacterized protein</fullName>
    </submittedName>
</protein>
<evidence type="ECO:0000313" key="2">
    <source>
        <dbReference type="Proteomes" id="UP000076154"/>
    </source>
</evidence>
<accession>A0A369JHF1</accession>